<evidence type="ECO:0000256" key="2">
    <source>
        <dbReference type="ARBA" id="ARBA00004556"/>
    </source>
</evidence>
<evidence type="ECO:0000256" key="11">
    <source>
        <dbReference type="SAM" id="MobiDB-lite"/>
    </source>
</evidence>
<dbReference type="Pfam" id="PF16213">
    <property type="entry name" value="DCB"/>
    <property type="match status" value="1"/>
</dbReference>
<dbReference type="InterPro" id="IPR023394">
    <property type="entry name" value="Sec7_C_sf"/>
</dbReference>
<feature type="compositionally biased region" description="Basic and acidic residues" evidence="11">
    <location>
        <begin position="347"/>
        <end position="376"/>
    </location>
</feature>
<dbReference type="GO" id="GO:0032012">
    <property type="term" value="P:regulation of ARF protein signal transduction"/>
    <property type="evidence" value="ECO:0007669"/>
    <property type="project" value="InterPro"/>
</dbReference>
<dbReference type="FunFam" id="1.10.220.20:FF:000002">
    <property type="entry name" value="Brefeldin A-inhibited guanine nucleotide-exchange protein 1"/>
    <property type="match status" value="1"/>
</dbReference>
<dbReference type="OrthoDB" id="18431at2759"/>
<name>A0A7M6DQV8_9CNID</name>
<reference evidence="13" key="1">
    <citation type="submission" date="2021-01" db="UniProtKB">
        <authorList>
            <consortium name="EnsemblMetazoa"/>
        </authorList>
    </citation>
    <scope>IDENTIFICATION</scope>
</reference>
<dbReference type="SUPFAM" id="SSF48371">
    <property type="entry name" value="ARM repeat"/>
    <property type="match status" value="1"/>
</dbReference>
<dbReference type="RefSeq" id="XP_066920926.1">
    <property type="nucleotide sequence ID" value="XM_067064825.1"/>
</dbReference>
<feature type="region of interest" description="Disordered" evidence="11">
    <location>
        <begin position="660"/>
        <end position="702"/>
    </location>
</feature>
<dbReference type="EnsemblMetazoa" id="CLYHEMT023427.2">
    <property type="protein sequence ID" value="CLYHEMP023427.2"/>
    <property type="gene ID" value="CLYHEMG023427"/>
</dbReference>
<dbReference type="CDD" id="cd00171">
    <property type="entry name" value="Sec7"/>
    <property type="match status" value="1"/>
</dbReference>
<organism evidence="13 14">
    <name type="scientific">Clytia hemisphaerica</name>
    <dbReference type="NCBI Taxonomy" id="252671"/>
    <lineage>
        <taxon>Eukaryota</taxon>
        <taxon>Metazoa</taxon>
        <taxon>Cnidaria</taxon>
        <taxon>Hydrozoa</taxon>
        <taxon>Hydroidolina</taxon>
        <taxon>Leptothecata</taxon>
        <taxon>Obeliida</taxon>
        <taxon>Clytiidae</taxon>
        <taxon>Clytia</taxon>
    </lineage>
</organism>
<dbReference type="InterPro" id="IPR032629">
    <property type="entry name" value="DCB_dom"/>
</dbReference>
<proteinExistence type="predicted"/>
<feature type="compositionally biased region" description="Basic and acidic residues" evidence="11">
    <location>
        <begin position="299"/>
        <end position="308"/>
    </location>
</feature>
<evidence type="ECO:0000259" key="12">
    <source>
        <dbReference type="PROSITE" id="PS50190"/>
    </source>
</evidence>
<dbReference type="InterPro" id="IPR000904">
    <property type="entry name" value="Sec7_dom"/>
</dbReference>
<keyword evidence="9" id="KW-0333">Golgi apparatus</keyword>
<dbReference type="PANTHER" id="PTHR10663:SF375">
    <property type="entry name" value="LD29171P"/>
    <property type="match status" value="1"/>
</dbReference>
<dbReference type="GO" id="GO:0015031">
    <property type="term" value="P:protein transport"/>
    <property type="evidence" value="ECO:0007669"/>
    <property type="project" value="UniProtKB-KW"/>
</dbReference>
<feature type="region of interest" description="Disordered" evidence="11">
    <location>
        <begin position="1555"/>
        <end position="1598"/>
    </location>
</feature>
<comment type="subcellular location">
    <subcellularLocation>
        <location evidence="2">Cytoplasm</location>
        <location evidence="2">Perinuclear region</location>
    </subcellularLocation>
    <subcellularLocation>
        <location evidence="3">Golgi apparatus</location>
        <location evidence="3">trans-Golgi network</location>
    </subcellularLocation>
    <subcellularLocation>
        <location evidence="1">Membrane</location>
    </subcellularLocation>
</comment>
<feature type="region of interest" description="Disordered" evidence="11">
    <location>
        <begin position="278"/>
        <end position="421"/>
    </location>
</feature>
<dbReference type="InterPro" id="IPR032691">
    <property type="entry name" value="Mon2/Sec7/BIG1-like_HUS"/>
</dbReference>
<dbReference type="PANTHER" id="PTHR10663">
    <property type="entry name" value="GUANYL-NUCLEOTIDE EXCHANGE FACTOR"/>
    <property type="match status" value="1"/>
</dbReference>
<dbReference type="Pfam" id="PF12783">
    <property type="entry name" value="Sec7-like_HUS"/>
    <property type="match status" value="1"/>
</dbReference>
<keyword evidence="4" id="KW-0813">Transport</keyword>
<dbReference type="SUPFAM" id="SSF48425">
    <property type="entry name" value="Sec7 domain"/>
    <property type="match status" value="1"/>
</dbReference>
<dbReference type="GO" id="GO:0016020">
    <property type="term" value="C:membrane"/>
    <property type="evidence" value="ECO:0007669"/>
    <property type="project" value="UniProtKB-SubCell"/>
</dbReference>
<evidence type="ECO:0000313" key="14">
    <source>
        <dbReference type="Proteomes" id="UP000594262"/>
    </source>
</evidence>
<feature type="compositionally biased region" description="Polar residues" evidence="11">
    <location>
        <begin position="279"/>
        <end position="298"/>
    </location>
</feature>
<dbReference type="InterPro" id="IPR016024">
    <property type="entry name" value="ARM-type_fold"/>
</dbReference>
<feature type="compositionally biased region" description="Polar residues" evidence="11">
    <location>
        <begin position="244"/>
        <end position="254"/>
    </location>
</feature>
<feature type="compositionally biased region" description="Basic and acidic residues" evidence="11">
    <location>
        <begin position="232"/>
        <end position="243"/>
    </location>
</feature>
<evidence type="ECO:0000256" key="8">
    <source>
        <dbReference type="ARBA" id="ARBA00022927"/>
    </source>
</evidence>
<keyword evidence="14" id="KW-1185">Reference proteome</keyword>
<evidence type="ECO:0000256" key="5">
    <source>
        <dbReference type="ARBA" id="ARBA00022490"/>
    </source>
</evidence>
<dbReference type="Pfam" id="PF01369">
    <property type="entry name" value="Sec7"/>
    <property type="match status" value="1"/>
</dbReference>
<dbReference type="Proteomes" id="UP000594262">
    <property type="component" value="Unplaced"/>
</dbReference>
<keyword evidence="5" id="KW-0963">Cytoplasm</keyword>
<dbReference type="InterPro" id="IPR046455">
    <property type="entry name" value="Sec7/BIG1-like_C"/>
</dbReference>
<evidence type="ECO:0000256" key="3">
    <source>
        <dbReference type="ARBA" id="ARBA00004601"/>
    </source>
</evidence>
<dbReference type="InterPro" id="IPR015403">
    <property type="entry name" value="Mon2/Sec7/BIG1-like_HDS"/>
</dbReference>
<dbReference type="Gene3D" id="1.10.220.20">
    <property type="match status" value="1"/>
</dbReference>
<dbReference type="GO" id="GO:0005085">
    <property type="term" value="F:guanyl-nucleotide exchange factor activity"/>
    <property type="evidence" value="ECO:0007669"/>
    <property type="project" value="UniProtKB-KW"/>
</dbReference>
<dbReference type="GO" id="GO:0005794">
    <property type="term" value="C:Golgi apparatus"/>
    <property type="evidence" value="ECO:0007669"/>
    <property type="project" value="UniProtKB-SubCell"/>
</dbReference>
<evidence type="ECO:0000313" key="13">
    <source>
        <dbReference type="EnsemblMetazoa" id="CLYHEMP023427.2"/>
    </source>
</evidence>
<dbReference type="InterPro" id="IPR035999">
    <property type="entry name" value="Sec7_dom_sf"/>
</dbReference>
<dbReference type="FunFam" id="1.10.1000.11:FF:000003">
    <property type="entry name" value="Brefeldin A-inhibited guanine nucleotide-exchange protein 1"/>
    <property type="match status" value="1"/>
</dbReference>
<dbReference type="GeneID" id="136808291"/>
<dbReference type="FunFam" id="1.25.10.10:FF:000143">
    <property type="entry name" value="ADP-ribosylation factor guanine nucleotide-exchange factor 2 (brefeldin A-inhibited)"/>
    <property type="match status" value="1"/>
</dbReference>
<evidence type="ECO:0000256" key="4">
    <source>
        <dbReference type="ARBA" id="ARBA00022448"/>
    </source>
</evidence>
<evidence type="ECO:0000256" key="7">
    <source>
        <dbReference type="ARBA" id="ARBA00022658"/>
    </source>
</evidence>
<keyword evidence="10" id="KW-0472">Membrane</keyword>
<keyword evidence="6" id="KW-0597">Phosphoprotein</keyword>
<evidence type="ECO:0000256" key="6">
    <source>
        <dbReference type="ARBA" id="ARBA00022553"/>
    </source>
</evidence>
<feature type="domain" description="SEC7" evidence="12">
    <location>
        <begin position="704"/>
        <end position="894"/>
    </location>
</feature>
<dbReference type="GO" id="GO:0048471">
    <property type="term" value="C:perinuclear region of cytoplasm"/>
    <property type="evidence" value="ECO:0007669"/>
    <property type="project" value="UniProtKB-SubCell"/>
</dbReference>
<protein>
    <recommendedName>
        <fullName evidence="12">SEC7 domain-containing protein</fullName>
    </recommendedName>
</protein>
<feature type="compositionally biased region" description="Polar residues" evidence="11">
    <location>
        <begin position="672"/>
        <end position="702"/>
    </location>
</feature>
<dbReference type="Pfam" id="PF09324">
    <property type="entry name" value="Sec7-like_HDS"/>
    <property type="match status" value="1"/>
</dbReference>
<dbReference type="Pfam" id="PF20252">
    <property type="entry name" value="BIG2_C"/>
    <property type="match status" value="1"/>
</dbReference>
<dbReference type="PROSITE" id="PS50190">
    <property type="entry name" value="SEC7"/>
    <property type="match status" value="1"/>
</dbReference>
<keyword evidence="8" id="KW-0653">Protein transport</keyword>
<evidence type="ECO:0000256" key="10">
    <source>
        <dbReference type="ARBA" id="ARBA00023136"/>
    </source>
</evidence>
<evidence type="ECO:0000256" key="9">
    <source>
        <dbReference type="ARBA" id="ARBA00023034"/>
    </source>
</evidence>
<dbReference type="SMART" id="SM00222">
    <property type="entry name" value="Sec7"/>
    <property type="match status" value="1"/>
</dbReference>
<dbReference type="Gene3D" id="1.10.1000.11">
    <property type="entry name" value="Arf Nucleotide-binding Site Opener,domain 2"/>
    <property type="match status" value="1"/>
</dbReference>
<sequence>MQDTKVKLGFLKKFLEKILSERDLKKKDYAQLKKLCEETLDKVGNVSGGESEDADLEQFFPAIEMACQQTKSPKIVCSALDCLQKMIAYGYTNGPDSQRPGKQIIDKIIETVCGCFNGTLTDEGVQLQIIKALLTAVTSPACEVHEGTLLQSVRTCYNIYLASKNLINQTTAKATLTQMISVIFVKMEAQGNVGQTNNLVVSEPSGEAPEPQKPSEHQETNENVDVTVNGEASDKNDDDRVDQNESSINTQDSDSGIEVKAAITENNENQVEENIVTTDNTSHQEIENSDSAPLQSPKSLKELSDHVVRSNSASSPDDDGESSGSTNKGDEDGSEFANFESAFPEAEEIKTEQSEKQEEAKQDEGHEDASEKKADDENSNDSTSKEAPPETDNTSLPPSEETDNESVKQDDDAQTVVSEDGVESANYAKSAVSFPHILQKDAFLVFRSLCKLSMKQLPDAPYDPKSHELRSKVLSLELLLACLQNAGEVFKTSEMFISAIKQYLCVALSKNGVSSIPQVFELSLSLFLTLLSDFKTHLKMQIEVFFREIFLNILETSTSSFQHKWMVMQALTKICQDAQTVVDVYVNYDCDLQSANIFERLVYDLSKIAQGRHAMELGATPAQEKKIRVIGIECLVSILKCMVTWSKDLYMNPYNQVSHTPEGGLLDKPDSKPSSTLEENSHGGSQQSLNSTNTVSSASDNPEQIIVQKQRKELVEEGIKRFNNKSPMKGVKYLQEQGLLESTPIAVAEFVMSDDRLDKTMVGELLGDFSDFAKEVMYRYVDMMDFEGVDFVSSLRMFLENFRLPGEAQKIDRLMEKFASRYCECNIEDEVFTSADAAYVLAYSIIMLTTDLHSSQVKRKMTKEQYITMNRGINDGKDLPQEYLEAIYEDIQENEIQMKHPQKAQNQRPATLFLMTEKQRRMLYLQEMESMAQIAKSMMEDISHVQTSFIQATHIQHAKPMFKIAWTPVLAAFSIGLQDNEDANLINLCLDGMRCAIRISCIFQLQLERDAYIQALCQFSMLMANAVITEMKAKNIDTIKTLISVAYTDGNYLAHSWLEIMQCISHLELLQLIGTGIRPRYVTGGSSNAPVVNVGGLAGSASTGLQSNGVIDSKKFSSIQESMGETSSQSVVVAVDRIFTGSIRLDGDAIVDFVTALVSVSQDELVAPSQPRMYSLQKIVEIAYYNMGRIRLQWSRIWNVLGDYFNKVGCSPNEEIAFFCVDSLRQLSMKFLEKGELSNFHFQKDFLRPFEYIMKKSGSSTIRDMVVRCVAQMVNSQAKNIKSGWKNVFSVFHLAASDLDEGIVELAFQTTAIIFEKHFSATVDSFQDAVKCLSEFACNAAFPDTSMEAIRLIRHCAKHVYENPNMFKEHFAEDAGISDTDRVWVRGWFPVIFELSCIINRCKLDVRTRALTVMFEILKIYGHTYHKHWWKEVFKVVFRIFDGMKLPDLSIEWAEKAEWMTTTCNHALYAIIDVFTQYFEDLADVLLDDMYGHLVWCVKQDNEQLARSGVNCLENLVVSNGQKFTPEIWTKTTKCIRLIFESSVPHNLISWKPENYTPPEHPVGTPTHHAKSPSTPSGTGHVRRPSRTPSRLTVDSVPEGDFHYDVSEGDDISLHNFPQYPAHLQRFDSNTSLNAITRQKISPEKTMFNSMLIKCVVQLELIQTIDNIVFFPTTSKKEDADNMAAAQAFFDNIFPEGNFKSTEAEQVSSLLDVGMFPHLSSEQLLLFATCLHEAHIFARDFNCNYEQRNLLLKAGFTKGKSLPNLLKQETTSLASLLRILFRIYSEESRQEAWESVEEKLKRVTAEAFEYFHNLESSSHRKAWTSVLVLILTKLLKLDDQRFSRHVNSFYSRLCDLLVHELESELRVVIRKIFLRFGQVHSVS</sequence>
<evidence type="ECO:0000256" key="1">
    <source>
        <dbReference type="ARBA" id="ARBA00004370"/>
    </source>
</evidence>
<feature type="region of interest" description="Disordered" evidence="11">
    <location>
        <begin position="197"/>
        <end position="257"/>
    </location>
</feature>
<accession>A0A7M6DQV8</accession>
<keyword evidence="7" id="KW-0344">Guanine-nucleotide releasing factor</keyword>